<dbReference type="WBParaSite" id="ACRNAN_scaffold545.g13006.t1">
    <property type="protein sequence ID" value="ACRNAN_scaffold545.g13006.t1"/>
    <property type="gene ID" value="ACRNAN_scaffold545.g13006"/>
</dbReference>
<proteinExistence type="predicted"/>
<keyword evidence="1" id="KW-0472">Membrane</keyword>
<dbReference type="PANTHER" id="PTHR31912:SF34">
    <property type="entry name" value="NOTOCHORD-RELATED PROTEIN"/>
    <property type="match status" value="1"/>
</dbReference>
<sequence>MYFCPKCREARFETHNDLKLHLNGLSRIGSCFGEPFAEGDIIRCAQPGCDGRIMYTSTHMFRSYLRHLTQIHPNTHQLDDNHLNLTSNLFACSTDLEMCEIDNASISDPNLEDATSDENIHNSMEILNDRISLLILSMRSLTTIPIRIVDHMCKEITEAIQEFTELVFNEIEDRLCPIYMEVDERIKVKLDTEIANMRDSFKQSQCSFKMVDSEYRRKQTLEKMKYLIRPCEVLHREIQIRVAQTDGTILNKPCNALGSHRGAYCIGNWRLTVVNLPVHLCYSNSLLLALAFEEDLAYDYNLQITRRISNELKNLVEAKIRVNFLDGIRELAAYLIGIDGDNKAKNMCTGFTTCFNGGNPCRTCTMVYSDMRVSTDLKPELRRNHDHYKADLVNVLDQITRFGKCKKPVNGIVNDCAFNEHEYFKAFNNVTIDLMHDLFEGILQRDMIRILAYLSERSRYFDRRELNQLIEFYPYSVKDRHSKPVPIPDRYYTGLINCNQSASGMWTLTRYLPIFLRKYSDENSSSYKPLLIVDPVYRLLLELCQLTDLLCSPRVNRDAVFATKLATSIYYEHLKSCFPEVQLTPKHHFLLYWAQSCLAVGPPIRFWSMPHERTHSPMKKLANGINNFWNILKSEAEAHQYHEAINRLQFDLIRPEDFTNDAKPVPVNEIPLYDRLCNTFDMDSNEIVMVVTRLTYLQTDYAKDDIIAIGHDPNDGLVQFAMVYCFVISKNGIIIILARRVQTNYKDHDTLCYDVTIDEDNLEIYTFADLIDYYPTNLLSIAGRSQIRTRWHIHPITLNRFVG</sequence>
<dbReference type="AlphaFoldDB" id="A0A914E559"/>
<name>A0A914E559_9BILA</name>
<keyword evidence="1" id="KW-1133">Transmembrane helix</keyword>
<accession>A0A914E559</accession>
<organism evidence="2 3">
    <name type="scientific">Acrobeloides nanus</name>
    <dbReference type="NCBI Taxonomy" id="290746"/>
    <lineage>
        <taxon>Eukaryota</taxon>
        <taxon>Metazoa</taxon>
        <taxon>Ecdysozoa</taxon>
        <taxon>Nematoda</taxon>
        <taxon>Chromadorea</taxon>
        <taxon>Rhabditida</taxon>
        <taxon>Tylenchina</taxon>
        <taxon>Cephalobomorpha</taxon>
        <taxon>Cephaloboidea</taxon>
        <taxon>Cephalobidae</taxon>
        <taxon>Acrobeloides</taxon>
    </lineage>
</organism>
<reference evidence="3" key="1">
    <citation type="submission" date="2022-11" db="UniProtKB">
        <authorList>
            <consortium name="WormBaseParasite"/>
        </authorList>
    </citation>
    <scope>IDENTIFICATION</scope>
</reference>
<dbReference type="Proteomes" id="UP000887540">
    <property type="component" value="Unplaced"/>
</dbReference>
<dbReference type="PANTHER" id="PTHR31912">
    <property type="entry name" value="IP13529P"/>
    <property type="match status" value="1"/>
</dbReference>
<protein>
    <submittedName>
        <fullName evidence="3">C2H2-type domain-containing protein</fullName>
    </submittedName>
</protein>
<keyword evidence="1" id="KW-0812">Transmembrane</keyword>
<keyword evidence="2" id="KW-1185">Reference proteome</keyword>
<evidence type="ECO:0000313" key="2">
    <source>
        <dbReference type="Proteomes" id="UP000887540"/>
    </source>
</evidence>
<evidence type="ECO:0000313" key="3">
    <source>
        <dbReference type="WBParaSite" id="ACRNAN_scaffold545.g13006.t1"/>
    </source>
</evidence>
<feature type="transmembrane region" description="Helical" evidence="1">
    <location>
        <begin position="717"/>
        <end position="738"/>
    </location>
</feature>
<evidence type="ECO:0000256" key="1">
    <source>
        <dbReference type="SAM" id="Phobius"/>
    </source>
</evidence>